<organism evidence="1 2">
    <name type="scientific">Dichanthelium oligosanthes</name>
    <dbReference type="NCBI Taxonomy" id="888268"/>
    <lineage>
        <taxon>Eukaryota</taxon>
        <taxon>Viridiplantae</taxon>
        <taxon>Streptophyta</taxon>
        <taxon>Embryophyta</taxon>
        <taxon>Tracheophyta</taxon>
        <taxon>Spermatophyta</taxon>
        <taxon>Magnoliopsida</taxon>
        <taxon>Liliopsida</taxon>
        <taxon>Poales</taxon>
        <taxon>Poaceae</taxon>
        <taxon>PACMAD clade</taxon>
        <taxon>Panicoideae</taxon>
        <taxon>Panicodae</taxon>
        <taxon>Paniceae</taxon>
        <taxon>Dichantheliinae</taxon>
        <taxon>Dichanthelium</taxon>
    </lineage>
</organism>
<dbReference type="InterPro" id="IPR001005">
    <property type="entry name" value="SANT/Myb"/>
</dbReference>
<gene>
    <name evidence="1" type="ORF">BAE44_0008760</name>
</gene>
<accession>A0A1E5VYM6</accession>
<dbReference type="InterPro" id="IPR022228">
    <property type="entry name" value="DUF3755"/>
</dbReference>
<evidence type="ECO:0008006" key="3">
    <source>
        <dbReference type="Google" id="ProtNLM"/>
    </source>
</evidence>
<evidence type="ECO:0000313" key="2">
    <source>
        <dbReference type="Proteomes" id="UP000095767"/>
    </source>
</evidence>
<proteinExistence type="predicted"/>
<sequence>LSASDSWRILGRVYGRLDREFSAALGVMAADSSMGFHQGITASMYNHHMLSFQSNSDVGISVGATGGMVMAPRSVSGSSSNAGLFLSPNTNTGVIGNPSGVGPSRSSSGDVFRGTGPHKYKFVTGSPSDWSERELSILKEGLARYAREPNIMRYIKIAAMLPNRTIRDVALRCWWGTVKSFLSDVLIFLPHKKGNLFIALEVILAHGSKPLWSADLIQLLQGKDRRKKPDGFYIGKKIRDMKPIQEKMVASVPMASFHMTPTNNVTPFSISMQHPNQQNQVPKEAPVVDSATQRLLEENNQLLNQIAANIETFKTVENTDLFLRTSNNIKAILSRMSETPGIMGQMASLPLSVNEDHLNSLIQLNRMSEQHCLVMKGCIVWDTKHFSSYEARATKLMYHILRGK</sequence>
<evidence type="ECO:0000313" key="1">
    <source>
        <dbReference type="EMBL" id="OEL30221.1"/>
    </source>
</evidence>
<dbReference type="Proteomes" id="UP000095767">
    <property type="component" value="Unassembled WGS sequence"/>
</dbReference>
<dbReference type="STRING" id="888268.A0A1E5VYM6"/>
<name>A0A1E5VYM6_9POAL</name>
<dbReference type="EMBL" id="LWDX02026065">
    <property type="protein sequence ID" value="OEL30221.1"/>
    <property type="molecule type" value="Genomic_DNA"/>
</dbReference>
<dbReference type="AlphaFoldDB" id="A0A1E5VYM6"/>
<reference evidence="1 2" key="1">
    <citation type="submission" date="2016-09" db="EMBL/GenBank/DDBJ databases">
        <title>The draft genome of Dichanthelium oligosanthes: A C3 panicoid grass species.</title>
        <authorList>
            <person name="Studer A.J."/>
            <person name="Schnable J.C."/>
            <person name="Brutnell T.P."/>
        </authorList>
    </citation>
    <scope>NUCLEOTIDE SEQUENCE [LARGE SCALE GENOMIC DNA]</scope>
    <source>
        <strain evidence="2">cv. Kellogg 1175</strain>
        <tissue evidence="1">Leaf</tissue>
    </source>
</reference>
<dbReference type="PANTHER" id="PTHR14000">
    <property type="entry name" value="FINGER CCCH DOMAIN PROTEIN, PUTATIVE (DUF3755)-RELATED"/>
    <property type="match status" value="1"/>
</dbReference>
<dbReference type="Pfam" id="PF12579">
    <property type="entry name" value="DUF3755"/>
    <property type="match status" value="1"/>
</dbReference>
<dbReference type="Gene3D" id="1.10.10.60">
    <property type="entry name" value="Homeodomain-like"/>
    <property type="match status" value="1"/>
</dbReference>
<comment type="caution">
    <text evidence="1">The sequence shown here is derived from an EMBL/GenBank/DDBJ whole genome shotgun (WGS) entry which is preliminary data.</text>
</comment>
<dbReference type="CDD" id="cd00167">
    <property type="entry name" value="SANT"/>
    <property type="match status" value="1"/>
</dbReference>
<protein>
    <recommendedName>
        <fullName evidence="3">DUF3755 domain-containing protein</fullName>
    </recommendedName>
</protein>
<keyword evidence="2" id="KW-1185">Reference proteome</keyword>
<feature type="non-terminal residue" evidence="1">
    <location>
        <position position="1"/>
    </location>
</feature>
<dbReference type="PANTHER" id="PTHR14000:SF9">
    <property type="entry name" value="OS04G0673000 PROTEIN"/>
    <property type="match status" value="1"/>
</dbReference>
<dbReference type="OrthoDB" id="19768at2759"/>